<reference evidence="6 7" key="1">
    <citation type="submission" date="2019-03" db="EMBL/GenBank/DDBJ databases">
        <title>Genomic Encyclopedia of Type Strains, Phase IV (KMG-IV): sequencing the most valuable type-strain genomes for metagenomic binning, comparative biology and taxonomic classification.</title>
        <authorList>
            <person name="Goeker M."/>
        </authorList>
    </citation>
    <scope>NUCLEOTIDE SEQUENCE [LARGE SCALE GENOMIC DNA]</scope>
    <source>
        <strain evidence="6 7">DSM 21100</strain>
    </source>
</reference>
<keyword evidence="3" id="KW-0378">Hydrolase</keyword>
<keyword evidence="4" id="KW-1133">Transmembrane helix</keyword>
<dbReference type="Proteomes" id="UP000295807">
    <property type="component" value="Unassembled WGS sequence"/>
</dbReference>
<evidence type="ECO:0000256" key="2">
    <source>
        <dbReference type="ARBA" id="ARBA00022525"/>
    </source>
</evidence>
<feature type="transmembrane region" description="Helical" evidence="4">
    <location>
        <begin position="37"/>
        <end position="59"/>
    </location>
</feature>
<dbReference type="PANTHER" id="PTHR12147:SF26">
    <property type="entry name" value="PEPTIDASE M28 DOMAIN-CONTAINING PROTEIN"/>
    <property type="match status" value="1"/>
</dbReference>
<dbReference type="InterPro" id="IPR007484">
    <property type="entry name" value="Peptidase_M28"/>
</dbReference>
<dbReference type="AlphaFoldDB" id="A0A4R3KVT9"/>
<dbReference type="PANTHER" id="PTHR12147">
    <property type="entry name" value="METALLOPEPTIDASE M28 FAMILY MEMBER"/>
    <property type="match status" value="1"/>
</dbReference>
<proteinExistence type="predicted"/>
<evidence type="ECO:0000313" key="6">
    <source>
        <dbReference type="EMBL" id="TCS88826.1"/>
    </source>
</evidence>
<dbReference type="EMBL" id="SMAD01000002">
    <property type="protein sequence ID" value="TCS88826.1"/>
    <property type="molecule type" value="Genomic_DNA"/>
</dbReference>
<feature type="domain" description="Fibronectin type-III" evidence="5">
    <location>
        <begin position="409"/>
        <end position="497"/>
    </location>
</feature>
<accession>A0A4R3KVT9</accession>
<dbReference type="Gene3D" id="2.60.40.10">
    <property type="entry name" value="Immunoglobulins"/>
    <property type="match status" value="1"/>
</dbReference>
<dbReference type="GO" id="GO:0006508">
    <property type="term" value="P:proteolysis"/>
    <property type="evidence" value="ECO:0007669"/>
    <property type="project" value="InterPro"/>
</dbReference>
<keyword evidence="3" id="KW-0482">Metalloprotease</keyword>
<comment type="subcellular location">
    <subcellularLocation>
        <location evidence="1">Secreted</location>
    </subcellularLocation>
</comment>
<evidence type="ECO:0000256" key="4">
    <source>
        <dbReference type="SAM" id="Phobius"/>
    </source>
</evidence>
<name>A0A4R3KVT9_9SPHI</name>
<dbReference type="Gene3D" id="3.40.630.10">
    <property type="entry name" value="Zn peptidases"/>
    <property type="match status" value="1"/>
</dbReference>
<dbReference type="GO" id="GO:0005576">
    <property type="term" value="C:extracellular region"/>
    <property type="evidence" value="ECO:0007669"/>
    <property type="project" value="UniProtKB-SubCell"/>
</dbReference>
<dbReference type="InterPro" id="IPR036116">
    <property type="entry name" value="FN3_sf"/>
</dbReference>
<evidence type="ECO:0000256" key="3">
    <source>
        <dbReference type="ARBA" id="ARBA00023049"/>
    </source>
</evidence>
<keyword evidence="3" id="KW-0645">Protease</keyword>
<dbReference type="InterPro" id="IPR013783">
    <property type="entry name" value="Ig-like_fold"/>
</dbReference>
<dbReference type="SUPFAM" id="SSF49265">
    <property type="entry name" value="Fibronectin type III"/>
    <property type="match status" value="1"/>
</dbReference>
<dbReference type="CDD" id="cd00063">
    <property type="entry name" value="FN3"/>
    <property type="match status" value="1"/>
</dbReference>
<organism evidence="6 7">
    <name type="scientific">Anseongella ginsenosidimutans</name>
    <dbReference type="NCBI Taxonomy" id="496056"/>
    <lineage>
        <taxon>Bacteria</taxon>
        <taxon>Pseudomonadati</taxon>
        <taxon>Bacteroidota</taxon>
        <taxon>Sphingobacteriia</taxon>
        <taxon>Sphingobacteriales</taxon>
        <taxon>Sphingobacteriaceae</taxon>
        <taxon>Anseongella</taxon>
    </lineage>
</organism>
<protein>
    <submittedName>
        <fullName evidence="6">Peptidase M28-like protein</fullName>
    </submittedName>
</protein>
<keyword evidence="4" id="KW-0812">Transmembrane</keyword>
<dbReference type="SUPFAM" id="SSF53187">
    <property type="entry name" value="Zn-dependent exopeptidases"/>
    <property type="match status" value="1"/>
</dbReference>
<dbReference type="InterPro" id="IPR003961">
    <property type="entry name" value="FN3_dom"/>
</dbReference>
<evidence type="ECO:0000313" key="7">
    <source>
        <dbReference type="Proteomes" id="UP000295807"/>
    </source>
</evidence>
<evidence type="ECO:0000256" key="1">
    <source>
        <dbReference type="ARBA" id="ARBA00004613"/>
    </source>
</evidence>
<keyword evidence="2" id="KW-0964">Secreted</keyword>
<gene>
    <name evidence="6" type="ORF">EDD80_10216</name>
</gene>
<evidence type="ECO:0000259" key="5">
    <source>
        <dbReference type="PROSITE" id="PS50853"/>
    </source>
</evidence>
<dbReference type="PROSITE" id="PS50853">
    <property type="entry name" value="FN3"/>
    <property type="match status" value="1"/>
</dbReference>
<sequence>MNRLIPGSIQVGPDRGWARSYPEDVVSKVIMKTAVRIIFRVFPAALLFSGALLLSAAVYTARAQTVSIDRDPQIADMVKAVSADHLRQLVQELAGFGTRHTLSDTTSDSRGIGAARRWIKAELERYARESGGRLMVEYDSYVQEGGIRRVEKATEIKNVIAILPGVDTADKRVFIVSGHYDSRNSDVSDAVSDAPGANDDCSGTAAVMEMARIMSKHRFKATIIFACVAGEEQGLLGSGHLAARAKQEGWQVAGMITNDIVGNSQGSGTLLRDNTRVRVFSEGIPVAAGEKEIARIRQLGMENDSPSRQLARYLKELGERYVDHLEIMLIYRPDRFLRGGDHLPFSREGFPAIRVTEMNEHFRYQHQDVRTENGLEYGDLVQHVDFEYLRKVTAMNMASLANLAASPGPPEQVQIIMEGLSNETVLAWKAPQSQDPTLSYYVLIRETSSPVWQKKIRVPATRVRLPYSKDNYFFAVQAVDAAGHESLPVFPLPAQAE</sequence>
<keyword evidence="7" id="KW-1185">Reference proteome</keyword>
<keyword evidence="4" id="KW-0472">Membrane</keyword>
<comment type="caution">
    <text evidence="6">The sequence shown here is derived from an EMBL/GenBank/DDBJ whole genome shotgun (WGS) entry which is preliminary data.</text>
</comment>
<dbReference type="InterPro" id="IPR045175">
    <property type="entry name" value="M28_fam"/>
</dbReference>
<dbReference type="Pfam" id="PF04389">
    <property type="entry name" value="Peptidase_M28"/>
    <property type="match status" value="1"/>
</dbReference>
<dbReference type="GO" id="GO:0008235">
    <property type="term" value="F:metalloexopeptidase activity"/>
    <property type="evidence" value="ECO:0007669"/>
    <property type="project" value="InterPro"/>
</dbReference>